<proteinExistence type="predicted"/>
<evidence type="ECO:0008006" key="3">
    <source>
        <dbReference type="Google" id="ProtNLM"/>
    </source>
</evidence>
<dbReference type="OrthoDB" id="1652165at2"/>
<protein>
    <recommendedName>
        <fullName evidence="3">Ig-like domain-containing protein</fullName>
    </recommendedName>
</protein>
<keyword evidence="2" id="KW-1185">Reference proteome</keyword>
<organism evidence="1 2">
    <name type="scientific">Flavobacterium noncentrifugens</name>
    <dbReference type="NCBI Taxonomy" id="1128970"/>
    <lineage>
        <taxon>Bacteria</taxon>
        <taxon>Pseudomonadati</taxon>
        <taxon>Bacteroidota</taxon>
        <taxon>Flavobacteriia</taxon>
        <taxon>Flavobacteriales</taxon>
        <taxon>Flavobacteriaceae</taxon>
        <taxon>Flavobacterium</taxon>
    </lineage>
</organism>
<dbReference type="AlphaFoldDB" id="A0A1G9D050"/>
<name>A0A1G9D050_9FLAO</name>
<accession>A0A1G9D050</accession>
<evidence type="ECO:0000313" key="2">
    <source>
        <dbReference type="Proteomes" id="UP000199580"/>
    </source>
</evidence>
<dbReference type="EMBL" id="FNEZ01000008">
    <property type="protein sequence ID" value="SDK57203.1"/>
    <property type="molecule type" value="Genomic_DNA"/>
</dbReference>
<sequence>MKTRLPYPSFHYFFLFTVFFLTAFGASAQIIGWDASTVPAGTYGPSPWTPSTLNVRLTTTGLIRGTNIGTDTSVTPANLCWGGQEGWGTTPSDANSFYFTFQATTGYKINLSTISSATRRSNSGPTGCSVWYSLNGGAYIKIADWSTSSTTGTTGTPNSTALTGIAALQNIPAGTAVKFRLSPNGTTGNYYITGGTNCLKIDGTVVPAAVITTQINGTAPICIGDSANINVAITGGASPYKLIYSDGSAQTTINNYVSGTPISVTPLATTNYTVVSVTDANGTVSVPNSGSATITVNPLPVVAAANIVTCAVGEYTFTSGTPAGGTYSIPNPYSGPSTTYTYSYTNSNNCSKTSATYTFTRNTPVAINTQPSTATQTTCLGGSFNPITVAATGSGTITYQWYSNATASTTGGTALITAPHLANGSRTASFTPLATALGTTYYYVTVTNSCGTIKSTATTGIFTVEAQAISGTVSQNQTICAGTSPNDLTLSGNSRSVVKWQMAVDAAFTSGVQDIAVTNVILQGSAVGNLLQTTYIRALVSNGSCPAVPTAPIEIKIKTTTWNGSWDNGLPDSATTVVFASDYNSTGDLQACAVVVNSGNIVINSNHTLTVQNALKVNGGSLVFENNSSLIQINDAANSGNITYKRNAMPMVGFDFTYWSSPVNFQILATFSPDTRFDKYFWWNTSTYSWNAVTAPGITPMEVGKGYIMRAPAAYNSTPQVFEGKFIGIPNNGNYTVPVGVTNVAKNFNLLGNPYPSAISADAFMSAPENAAALGTGSTIYFWTHNTGISYQAYNTSDYASYNYTGGTGTAPAAGPNTNRPNGFIAAGQSFMINGLANGTATFKNSMRSASNNQFFKNAGNGIEKNRLWLALKNATGVYKETLVGYIQNATNGIDRGFDGENIPSGNGYDFYSVANDMKLSIQGRALPFHDSDVLPLGFAASAAGSFEIGLVDYDGLFGNQDVFLEDLLLHSIHNLKQGDYIFTTVAGAFDARFVLRFTDAQLGTNNPLNSDNQVVVYRKNSEVMIHSDFEDLSEIFIFDISGRLIRTETALHTKEISINTGNATAVMIVKVVLKNGQASIHKIIN</sequence>
<reference evidence="1 2" key="1">
    <citation type="submission" date="2016-10" db="EMBL/GenBank/DDBJ databases">
        <authorList>
            <person name="de Groot N.N."/>
        </authorList>
    </citation>
    <scope>NUCLEOTIDE SEQUENCE [LARGE SCALE GENOMIC DNA]</scope>
    <source>
        <strain evidence="1 2">CGMCC 1.10076</strain>
    </source>
</reference>
<gene>
    <name evidence="1" type="ORF">SAMN04487935_3665</name>
</gene>
<dbReference type="Proteomes" id="UP000199580">
    <property type="component" value="Unassembled WGS sequence"/>
</dbReference>
<dbReference type="RefSeq" id="WP_091399061.1">
    <property type="nucleotide sequence ID" value="NZ_BKAI01000016.1"/>
</dbReference>
<evidence type="ECO:0000313" key="1">
    <source>
        <dbReference type="EMBL" id="SDK57203.1"/>
    </source>
</evidence>
<dbReference type="STRING" id="1128970.SAMN04487935_3665"/>